<proteinExistence type="predicted"/>
<dbReference type="OrthoDB" id="1688863at2759"/>
<organism evidence="2 3">
    <name type="scientific">Zingiber officinale</name>
    <name type="common">Ginger</name>
    <name type="synonym">Amomum zingiber</name>
    <dbReference type="NCBI Taxonomy" id="94328"/>
    <lineage>
        <taxon>Eukaryota</taxon>
        <taxon>Viridiplantae</taxon>
        <taxon>Streptophyta</taxon>
        <taxon>Embryophyta</taxon>
        <taxon>Tracheophyta</taxon>
        <taxon>Spermatophyta</taxon>
        <taxon>Magnoliopsida</taxon>
        <taxon>Liliopsida</taxon>
        <taxon>Zingiberales</taxon>
        <taxon>Zingiberaceae</taxon>
        <taxon>Zingiber</taxon>
    </lineage>
</organism>
<dbReference type="Pfam" id="PF14009">
    <property type="entry name" value="PADRE"/>
    <property type="match status" value="1"/>
</dbReference>
<dbReference type="AlphaFoldDB" id="A0A8J5KGG0"/>
<comment type="caution">
    <text evidence="2">The sequence shown here is derived from an EMBL/GenBank/DDBJ whole genome shotgun (WGS) entry which is preliminary data.</text>
</comment>
<dbReference type="EMBL" id="JACMSC010000018">
    <property type="protein sequence ID" value="KAG6475337.1"/>
    <property type="molecule type" value="Genomic_DNA"/>
</dbReference>
<protein>
    <submittedName>
        <fullName evidence="2">Uncharacterized protein</fullName>
    </submittedName>
</protein>
<dbReference type="PANTHER" id="PTHR33148">
    <property type="entry name" value="PLASTID MOVEMENT IMPAIRED PROTEIN-RELATED"/>
    <property type="match status" value="1"/>
</dbReference>
<reference evidence="2 3" key="1">
    <citation type="submission" date="2020-08" db="EMBL/GenBank/DDBJ databases">
        <title>Plant Genome Project.</title>
        <authorList>
            <person name="Zhang R.-G."/>
        </authorList>
    </citation>
    <scope>NUCLEOTIDE SEQUENCE [LARGE SCALE GENOMIC DNA]</scope>
    <source>
        <tissue evidence="2">Rhizome</tissue>
    </source>
</reference>
<dbReference type="InterPro" id="IPR025322">
    <property type="entry name" value="PADRE_dom"/>
</dbReference>
<sequence>MGNCLVLEEKVIEIMKTDGETLRHQSPLKAQQVLNMFPGHAISETLPRITYSDPTMSMRHGRLCHRLPPEKQLAKTGADEDGFIRIKMVITKQQFRDMLRKGGVSPDGMLRSARGASGEKTRSMEWRPTLQSIPEGDDLCLE</sequence>
<gene>
    <name evidence="2" type="ORF">ZIOFF_064555</name>
</gene>
<dbReference type="PANTHER" id="PTHR33148:SF46">
    <property type="entry name" value="EMB|CAB85509.1"/>
    <property type="match status" value="1"/>
</dbReference>
<evidence type="ECO:0000313" key="2">
    <source>
        <dbReference type="EMBL" id="KAG6475337.1"/>
    </source>
</evidence>
<accession>A0A8J5KGG0</accession>
<feature type="region of interest" description="Disordered" evidence="1">
    <location>
        <begin position="100"/>
        <end position="142"/>
    </location>
</feature>
<dbReference type="Proteomes" id="UP000734854">
    <property type="component" value="Unassembled WGS sequence"/>
</dbReference>
<evidence type="ECO:0000256" key="1">
    <source>
        <dbReference type="SAM" id="MobiDB-lite"/>
    </source>
</evidence>
<name>A0A8J5KGG0_ZINOF</name>
<keyword evidence="3" id="KW-1185">Reference proteome</keyword>
<evidence type="ECO:0000313" key="3">
    <source>
        <dbReference type="Proteomes" id="UP000734854"/>
    </source>
</evidence>